<dbReference type="EMBL" id="CP036263">
    <property type="protein sequence ID" value="QDS97532.1"/>
    <property type="molecule type" value="Genomic_DNA"/>
</dbReference>
<feature type="compositionally biased region" description="Low complexity" evidence="1">
    <location>
        <begin position="95"/>
        <end position="104"/>
    </location>
</feature>
<evidence type="ECO:0000256" key="1">
    <source>
        <dbReference type="SAM" id="MobiDB-lite"/>
    </source>
</evidence>
<feature type="transmembrane region" description="Helical" evidence="2">
    <location>
        <begin position="6"/>
        <end position="24"/>
    </location>
</feature>
<feature type="compositionally biased region" description="Low complexity" evidence="1">
    <location>
        <begin position="173"/>
        <end position="184"/>
    </location>
</feature>
<feature type="region of interest" description="Disordered" evidence="1">
    <location>
        <begin position="95"/>
        <end position="141"/>
    </location>
</feature>
<gene>
    <name evidence="3" type="ORF">HG15A2_07950</name>
</gene>
<reference evidence="3 4" key="1">
    <citation type="submission" date="2019-02" db="EMBL/GenBank/DDBJ databases">
        <title>Deep-cultivation of Planctomycetes and their phenomic and genomic characterization uncovers novel biology.</title>
        <authorList>
            <person name="Wiegand S."/>
            <person name="Jogler M."/>
            <person name="Boedeker C."/>
            <person name="Pinto D."/>
            <person name="Vollmers J."/>
            <person name="Rivas-Marin E."/>
            <person name="Kohn T."/>
            <person name="Peeters S.H."/>
            <person name="Heuer A."/>
            <person name="Rast P."/>
            <person name="Oberbeckmann S."/>
            <person name="Bunk B."/>
            <person name="Jeske O."/>
            <person name="Meyerdierks A."/>
            <person name="Storesund J.E."/>
            <person name="Kallscheuer N."/>
            <person name="Luecker S."/>
            <person name="Lage O.M."/>
            <person name="Pohl T."/>
            <person name="Merkel B.J."/>
            <person name="Hornburger P."/>
            <person name="Mueller R.-W."/>
            <person name="Bruemmer F."/>
            <person name="Labrenz M."/>
            <person name="Spormann A.M."/>
            <person name="Op den Camp H."/>
            <person name="Overmann J."/>
            <person name="Amann R."/>
            <person name="Jetten M.S.M."/>
            <person name="Mascher T."/>
            <person name="Medema M.H."/>
            <person name="Devos D.P."/>
            <person name="Kaster A.-K."/>
            <person name="Ovreas L."/>
            <person name="Rohde M."/>
            <person name="Galperin M.Y."/>
            <person name="Jogler C."/>
        </authorList>
    </citation>
    <scope>NUCLEOTIDE SEQUENCE [LARGE SCALE GENOMIC DNA]</scope>
    <source>
        <strain evidence="3 4">HG15A2</strain>
    </source>
</reference>
<dbReference type="AlphaFoldDB" id="A0A517MRL9"/>
<dbReference type="KEGG" id="amob:HG15A2_07950"/>
<keyword evidence="2" id="KW-1133">Transmembrane helix</keyword>
<accession>A0A517MRL9</accession>
<evidence type="ECO:0000256" key="2">
    <source>
        <dbReference type="SAM" id="Phobius"/>
    </source>
</evidence>
<dbReference type="Proteomes" id="UP000319852">
    <property type="component" value="Chromosome"/>
</dbReference>
<feature type="region of interest" description="Disordered" evidence="1">
    <location>
        <begin position="172"/>
        <end position="191"/>
    </location>
</feature>
<protein>
    <submittedName>
        <fullName evidence="3">Uncharacterized protein</fullName>
    </submittedName>
</protein>
<feature type="transmembrane region" description="Helical" evidence="2">
    <location>
        <begin position="31"/>
        <end position="48"/>
    </location>
</feature>
<feature type="compositionally biased region" description="Acidic residues" evidence="1">
    <location>
        <begin position="107"/>
        <end position="121"/>
    </location>
</feature>
<keyword evidence="2" id="KW-0472">Membrane</keyword>
<proteinExistence type="predicted"/>
<evidence type="ECO:0000313" key="3">
    <source>
        <dbReference type="EMBL" id="QDS97532.1"/>
    </source>
</evidence>
<evidence type="ECO:0000313" key="4">
    <source>
        <dbReference type="Proteomes" id="UP000319852"/>
    </source>
</evidence>
<sequence length="191" mass="19535">MNLGRTLVGAIVGAAIAIGIYLGIRVGMESQAIWFPIITGILVGLGVMKTDSAPPKTASYARGAIAGLIAAGAIYGSDVIAQEVMTSKAASAAQPAKAASAPAKNDTEEETTEAAAEEPVEEVVAQKRDSGTAQTGNIGAPKSLNKDSMWPFISMAGGIFLAYELARGTAPKTVVETTETPVPVDNDEEDA</sequence>
<keyword evidence="2" id="KW-0812">Transmembrane</keyword>
<dbReference type="RefSeq" id="WP_145057991.1">
    <property type="nucleotide sequence ID" value="NZ_CP036263.1"/>
</dbReference>
<feature type="transmembrane region" description="Helical" evidence="2">
    <location>
        <begin position="60"/>
        <end position="81"/>
    </location>
</feature>
<organism evidence="3 4">
    <name type="scientific">Adhaeretor mobilis</name>
    <dbReference type="NCBI Taxonomy" id="1930276"/>
    <lineage>
        <taxon>Bacteria</taxon>
        <taxon>Pseudomonadati</taxon>
        <taxon>Planctomycetota</taxon>
        <taxon>Planctomycetia</taxon>
        <taxon>Pirellulales</taxon>
        <taxon>Lacipirellulaceae</taxon>
        <taxon>Adhaeretor</taxon>
    </lineage>
</organism>
<name>A0A517MRL9_9BACT</name>
<keyword evidence="4" id="KW-1185">Reference proteome</keyword>